<dbReference type="OrthoDB" id="9796999at2"/>
<evidence type="ECO:0000313" key="1">
    <source>
        <dbReference type="EMBL" id="QEE51206.1"/>
    </source>
</evidence>
<sequence length="186" mass="21708">MKPHFFKTPAHFREWLEENHETAAELLVGFYKVGTGKPSITWPQSVDEALCFGWIDGIRRTIDKEAYSIRFTPRRTTSIWSAVNVKKMEELLAAGLVKPMGIAAYEKLKEGKTKIYSHERKAPAEFTNEQEKIFKNHKAAWEFFNAQAPYYKNLMKHWVTSAKQEKTQISRLEKLIDTSKKSQRIR</sequence>
<proteinExistence type="predicted"/>
<dbReference type="EMBL" id="CP042831">
    <property type="protein sequence ID" value="QEE51224.1"/>
    <property type="molecule type" value="Genomic_DNA"/>
</dbReference>
<accession>A0A5B9FYU7</accession>
<name>A0A5B9FYU7_9FLAO</name>
<keyword evidence="3" id="KW-1185">Reference proteome</keyword>
<organism evidence="1 3">
    <name type="scientific">Flavobacterium alkalisoli</name>
    <dbReference type="NCBI Taxonomy" id="2602769"/>
    <lineage>
        <taxon>Bacteria</taxon>
        <taxon>Pseudomonadati</taxon>
        <taxon>Bacteroidota</taxon>
        <taxon>Flavobacteriia</taxon>
        <taxon>Flavobacteriales</taxon>
        <taxon>Flavobacteriaceae</taxon>
        <taxon>Flavobacterium</taxon>
    </lineage>
</organism>
<gene>
    <name evidence="1" type="ORF">FUA48_17005</name>
    <name evidence="2" type="ORF">FUA48_17135</name>
</gene>
<protein>
    <submittedName>
        <fullName evidence="1">Bacteriocin-protection protein</fullName>
    </submittedName>
</protein>
<dbReference type="AlphaFoldDB" id="A0A5B9FYU7"/>
<evidence type="ECO:0000313" key="2">
    <source>
        <dbReference type="EMBL" id="QEE51224.1"/>
    </source>
</evidence>
<dbReference type="Proteomes" id="UP000321222">
    <property type="component" value="Chromosome"/>
</dbReference>
<dbReference type="Pfam" id="PF13376">
    <property type="entry name" value="OmdA"/>
    <property type="match status" value="1"/>
</dbReference>
<evidence type="ECO:0000313" key="3">
    <source>
        <dbReference type="Proteomes" id="UP000321222"/>
    </source>
</evidence>
<dbReference type="EMBL" id="CP042831">
    <property type="protein sequence ID" value="QEE51206.1"/>
    <property type="molecule type" value="Genomic_DNA"/>
</dbReference>
<dbReference type="RefSeq" id="WP_147584693.1">
    <property type="nucleotide sequence ID" value="NZ_CP042831.1"/>
</dbReference>
<reference evidence="1 3" key="1">
    <citation type="submission" date="2019-08" db="EMBL/GenBank/DDBJ databases">
        <title>Flavobacterium alkalisoli sp. nov., isolated from rhizosphere soil of Suaeda salsa.</title>
        <authorList>
            <person name="Sun J.-Q."/>
            <person name="Xu L."/>
        </authorList>
    </citation>
    <scope>NUCLEOTIDE SEQUENCE [LARGE SCALE GENOMIC DNA]</scope>
    <source>
        <strain evidence="1 3">XS-5</strain>
    </source>
</reference>
<dbReference type="KEGG" id="fak:FUA48_17135"/>
<dbReference type="KEGG" id="fak:FUA48_17005"/>